<dbReference type="Pfam" id="PF07714">
    <property type="entry name" value="PK_Tyr_Ser-Thr"/>
    <property type="match status" value="1"/>
</dbReference>
<dbReference type="InterPro" id="IPR000719">
    <property type="entry name" value="Prot_kinase_dom"/>
</dbReference>
<dbReference type="OrthoDB" id="3429353at2759"/>
<dbReference type="AlphaFoldDB" id="L8FV74"/>
<dbReference type="Proteomes" id="UP000011064">
    <property type="component" value="Unassembled WGS sequence"/>
</dbReference>
<feature type="domain" description="Protein kinase" evidence="1">
    <location>
        <begin position="129"/>
        <end position="333"/>
    </location>
</feature>
<dbReference type="SMART" id="SM00220">
    <property type="entry name" value="S_TKc"/>
    <property type="match status" value="1"/>
</dbReference>
<dbReference type="EMBL" id="GL573361">
    <property type="protein sequence ID" value="ELR04782.1"/>
    <property type="molecule type" value="Genomic_DNA"/>
</dbReference>
<organism evidence="2 3">
    <name type="scientific">Pseudogymnoascus destructans (strain ATCC MYA-4855 / 20631-21)</name>
    <name type="common">Bat white-nose syndrome fungus</name>
    <name type="synonym">Geomyces destructans</name>
    <dbReference type="NCBI Taxonomy" id="658429"/>
    <lineage>
        <taxon>Eukaryota</taxon>
        <taxon>Fungi</taxon>
        <taxon>Dikarya</taxon>
        <taxon>Ascomycota</taxon>
        <taxon>Pezizomycotina</taxon>
        <taxon>Leotiomycetes</taxon>
        <taxon>Thelebolales</taxon>
        <taxon>Thelebolaceae</taxon>
        <taxon>Pseudogymnoascus</taxon>
    </lineage>
</organism>
<dbReference type="STRING" id="658429.L8FV74"/>
<evidence type="ECO:0000313" key="2">
    <source>
        <dbReference type="EMBL" id="ELR04782.1"/>
    </source>
</evidence>
<dbReference type="VEuPathDB" id="FungiDB:GMDG_07009"/>
<dbReference type="GO" id="GO:0004672">
    <property type="term" value="F:protein kinase activity"/>
    <property type="evidence" value="ECO:0007669"/>
    <property type="project" value="InterPro"/>
</dbReference>
<name>L8FV74_PSED2</name>
<protein>
    <recommendedName>
        <fullName evidence="1">Protein kinase domain-containing protein</fullName>
    </recommendedName>
</protein>
<proteinExistence type="predicted"/>
<accession>L8FV74</accession>
<dbReference type="GO" id="GO:0005524">
    <property type="term" value="F:ATP binding"/>
    <property type="evidence" value="ECO:0007669"/>
    <property type="project" value="InterPro"/>
</dbReference>
<dbReference type="InParanoid" id="L8FV74"/>
<dbReference type="Gene3D" id="1.10.510.10">
    <property type="entry name" value="Transferase(Phosphotransferase) domain 1"/>
    <property type="match status" value="1"/>
</dbReference>
<dbReference type="InterPro" id="IPR011009">
    <property type="entry name" value="Kinase-like_dom_sf"/>
</dbReference>
<dbReference type="InterPro" id="IPR001245">
    <property type="entry name" value="Ser-Thr/Tyr_kinase_cat_dom"/>
</dbReference>
<gene>
    <name evidence="2" type="ORF">GMDG_07009</name>
</gene>
<keyword evidence="3" id="KW-1185">Reference proteome</keyword>
<sequence>MESLSANDRLQSASTTADDLEHNVSVKDNRMTRIIFGDGPDLDTNARIDMPEESVSPGFASLILNKRKVMASQDHEPKQRRHIKASLDSRETATKSGLRDLQVVKAVQSGASVLDCTVQFESPWARFCEKFELNLGGYVSIVADRSPPYDIFMVKRLKGSDAVQRVRMLRRVRHQNFHNMVDCFSFEGSHYAVFQHLPVTLDNIVYSPPYPTELELAAALAQIVKGLKYLASCQLEHGSLNCSSILVGTEGDIQIGELAACPDEMALPGWGSSRDMVSLMSITMKLMQKSAYENGAGGAHDLERWPADCKAVDFLAKIQVARSFDELLDLSWKKEDLKWMVALAAVSSHRGFRYHEKARDVLEA</sequence>
<evidence type="ECO:0000313" key="3">
    <source>
        <dbReference type="Proteomes" id="UP000011064"/>
    </source>
</evidence>
<reference evidence="3" key="1">
    <citation type="submission" date="2010-09" db="EMBL/GenBank/DDBJ databases">
        <title>The genome sequence of Geomyces destructans 20631-21.</title>
        <authorList>
            <consortium name="The Broad Institute Genome Sequencing Platform"/>
            <person name="Cuomo C.A."/>
            <person name="Blehert D.S."/>
            <person name="Lorch J.M."/>
            <person name="Young S.K."/>
            <person name="Zeng Q."/>
            <person name="Gargeya S."/>
            <person name="Fitzgerald M."/>
            <person name="Haas B."/>
            <person name="Abouelleil A."/>
            <person name="Alvarado L."/>
            <person name="Arachchi H.M."/>
            <person name="Berlin A."/>
            <person name="Brown A."/>
            <person name="Chapman S.B."/>
            <person name="Chen Z."/>
            <person name="Dunbar C."/>
            <person name="Freedman E."/>
            <person name="Gearin G."/>
            <person name="Gellesch M."/>
            <person name="Goldberg J."/>
            <person name="Griggs A."/>
            <person name="Gujja S."/>
            <person name="Heiman D."/>
            <person name="Howarth C."/>
            <person name="Larson L."/>
            <person name="Lui A."/>
            <person name="MacDonald P.J.P."/>
            <person name="Montmayeur A."/>
            <person name="Murphy C."/>
            <person name="Neiman D."/>
            <person name="Pearson M."/>
            <person name="Priest M."/>
            <person name="Roberts A."/>
            <person name="Saif S."/>
            <person name="Shea T."/>
            <person name="Shenoy N."/>
            <person name="Sisk P."/>
            <person name="Stolte C."/>
            <person name="Sykes S."/>
            <person name="Wortman J."/>
            <person name="Nusbaum C."/>
            <person name="Birren B."/>
        </authorList>
    </citation>
    <scope>NUCLEOTIDE SEQUENCE [LARGE SCALE GENOMIC DNA]</scope>
    <source>
        <strain evidence="3">ATCC MYA-4855 / 20631-21</strain>
    </source>
</reference>
<evidence type="ECO:0000259" key="1">
    <source>
        <dbReference type="SMART" id="SM00220"/>
    </source>
</evidence>
<dbReference type="SUPFAM" id="SSF56112">
    <property type="entry name" value="Protein kinase-like (PK-like)"/>
    <property type="match status" value="1"/>
</dbReference>
<dbReference type="HOGENOM" id="CLU_048008_2_0_1"/>